<proteinExistence type="predicted"/>
<protein>
    <submittedName>
        <fullName evidence="1">Uncharacterized protein</fullName>
    </submittedName>
</protein>
<reference evidence="1 2" key="1">
    <citation type="submission" date="2023-07" db="EMBL/GenBank/DDBJ databases">
        <title>Genomic Encyclopedia of Type Strains, Phase IV (KMG-IV): sequencing the most valuable type-strain genomes for metagenomic binning, comparative biology and taxonomic classification.</title>
        <authorList>
            <person name="Goeker M."/>
        </authorList>
    </citation>
    <scope>NUCLEOTIDE SEQUENCE [LARGE SCALE GENOMIC DNA]</scope>
    <source>
        <strain evidence="1 2">DSM 102814</strain>
    </source>
</reference>
<evidence type="ECO:0000313" key="1">
    <source>
        <dbReference type="EMBL" id="MDR6300400.1"/>
    </source>
</evidence>
<evidence type="ECO:0000313" key="2">
    <source>
        <dbReference type="Proteomes" id="UP001257659"/>
    </source>
</evidence>
<dbReference type="Proteomes" id="UP001257659">
    <property type="component" value="Unassembled WGS sequence"/>
</dbReference>
<name>A0ABU1K568_9FLAO</name>
<organism evidence="1 2">
    <name type="scientific">Mesonia maritima</name>
    <dbReference type="NCBI Taxonomy" id="1793873"/>
    <lineage>
        <taxon>Bacteria</taxon>
        <taxon>Pseudomonadati</taxon>
        <taxon>Bacteroidota</taxon>
        <taxon>Flavobacteriia</taxon>
        <taxon>Flavobacteriales</taxon>
        <taxon>Flavobacteriaceae</taxon>
        <taxon>Mesonia</taxon>
    </lineage>
</organism>
<gene>
    <name evidence="1" type="ORF">GGR31_001031</name>
</gene>
<dbReference type="EMBL" id="JAVDQA010000002">
    <property type="protein sequence ID" value="MDR6300400.1"/>
    <property type="molecule type" value="Genomic_DNA"/>
</dbReference>
<sequence length="41" mass="4806">MNPLGVFNHKVQNIYIYSNEKAEFKLNSAFSKLGYYSLFKT</sequence>
<accession>A0ABU1K568</accession>
<comment type="caution">
    <text evidence="1">The sequence shown here is derived from an EMBL/GenBank/DDBJ whole genome shotgun (WGS) entry which is preliminary data.</text>
</comment>
<keyword evidence="2" id="KW-1185">Reference proteome</keyword>